<evidence type="ECO:0000313" key="2">
    <source>
        <dbReference type="Proteomes" id="UP000499080"/>
    </source>
</evidence>
<dbReference type="EMBL" id="BGPR01000881">
    <property type="protein sequence ID" value="GBM38936.1"/>
    <property type="molecule type" value="Genomic_DNA"/>
</dbReference>
<reference evidence="1 2" key="1">
    <citation type="journal article" date="2019" name="Sci. Rep.">
        <title>Orb-weaving spider Araneus ventricosus genome elucidates the spidroin gene catalogue.</title>
        <authorList>
            <person name="Kono N."/>
            <person name="Nakamura H."/>
            <person name="Ohtoshi R."/>
            <person name="Moran D.A.P."/>
            <person name="Shinohara A."/>
            <person name="Yoshida Y."/>
            <person name="Fujiwara M."/>
            <person name="Mori M."/>
            <person name="Tomita M."/>
            <person name="Arakawa K."/>
        </authorList>
    </citation>
    <scope>NUCLEOTIDE SEQUENCE [LARGE SCALE GENOMIC DNA]</scope>
</reference>
<name>A0A4Y2FEL9_ARAVE</name>
<organism evidence="1 2">
    <name type="scientific">Araneus ventricosus</name>
    <name type="common">Orbweaver spider</name>
    <name type="synonym">Epeira ventricosa</name>
    <dbReference type="NCBI Taxonomy" id="182803"/>
    <lineage>
        <taxon>Eukaryota</taxon>
        <taxon>Metazoa</taxon>
        <taxon>Ecdysozoa</taxon>
        <taxon>Arthropoda</taxon>
        <taxon>Chelicerata</taxon>
        <taxon>Arachnida</taxon>
        <taxon>Araneae</taxon>
        <taxon>Araneomorphae</taxon>
        <taxon>Entelegynae</taxon>
        <taxon>Araneoidea</taxon>
        <taxon>Araneidae</taxon>
        <taxon>Araneus</taxon>
    </lineage>
</organism>
<keyword evidence="2" id="KW-1185">Reference proteome</keyword>
<gene>
    <name evidence="1" type="ORF">AVEN_271050_1</name>
</gene>
<dbReference type="Proteomes" id="UP000499080">
    <property type="component" value="Unassembled WGS sequence"/>
</dbReference>
<proteinExistence type="predicted"/>
<evidence type="ECO:0000313" key="1">
    <source>
        <dbReference type="EMBL" id="GBM38936.1"/>
    </source>
</evidence>
<protein>
    <submittedName>
        <fullName evidence="1">Uncharacterized protein</fullName>
    </submittedName>
</protein>
<comment type="caution">
    <text evidence="1">The sequence shown here is derived from an EMBL/GenBank/DDBJ whole genome shotgun (WGS) entry which is preliminary data.</text>
</comment>
<dbReference type="AlphaFoldDB" id="A0A4Y2FEL9"/>
<sequence>MKVLPWIMQPKRRNCVTKYVVIKHFQISTLMYLNVSKDIRPLFANITEGKRVWEVIQKYFNPKSRAHTIGLLDQFFSYKIGTNKKFCLYASRLRKIIADLLDCGEKIALKYQAFQVIRFLPD</sequence>
<dbReference type="OrthoDB" id="6437744at2759"/>
<accession>A0A4Y2FEL9</accession>
<dbReference type="Pfam" id="PF14223">
    <property type="entry name" value="Retrotran_gag_2"/>
    <property type="match status" value="1"/>
</dbReference>